<gene>
    <name evidence="1" type="ORF">O0554_22685</name>
</gene>
<evidence type="ECO:0000313" key="1">
    <source>
        <dbReference type="EMBL" id="MCZ0809672.1"/>
    </source>
</evidence>
<comment type="caution">
    <text evidence="1">The sequence shown here is derived from an EMBL/GenBank/DDBJ whole genome shotgun (WGS) entry which is preliminary data.</text>
</comment>
<evidence type="ECO:0000313" key="2">
    <source>
        <dbReference type="Proteomes" id="UP001077662"/>
    </source>
</evidence>
<dbReference type="RefSeq" id="WP_258434642.1">
    <property type="nucleotide sequence ID" value="NZ_JANSGW010000041.1"/>
</dbReference>
<name>A0AAP3GCH2_BRELA</name>
<reference evidence="1" key="1">
    <citation type="submission" date="2022-09" db="EMBL/GenBank/DDBJ databases">
        <title>Genome analysis and characterization of larvicidal activity of Brevibacillus strains.</title>
        <authorList>
            <person name="Patrusheva E.V."/>
            <person name="Izotova A.O."/>
            <person name="Toshchakov S.V."/>
            <person name="Sineoky S.P."/>
        </authorList>
    </citation>
    <scope>NUCLEOTIDE SEQUENCE</scope>
    <source>
        <strain evidence="1">VKPM_B-13247</strain>
    </source>
</reference>
<accession>A0AAP3GCH2</accession>
<dbReference type="EMBL" id="JAPTNE010000041">
    <property type="protein sequence ID" value="MCZ0809672.1"/>
    <property type="molecule type" value="Genomic_DNA"/>
</dbReference>
<dbReference type="AlphaFoldDB" id="A0AAP3GCH2"/>
<organism evidence="1 2">
    <name type="scientific">Brevibacillus laterosporus</name>
    <name type="common">Bacillus laterosporus</name>
    <dbReference type="NCBI Taxonomy" id="1465"/>
    <lineage>
        <taxon>Bacteria</taxon>
        <taxon>Bacillati</taxon>
        <taxon>Bacillota</taxon>
        <taxon>Bacilli</taxon>
        <taxon>Bacillales</taxon>
        <taxon>Paenibacillaceae</taxon>
        <taxon>Brevibacillus</taxon>
    </lineage>
</organism>
<dbReference type="Proteomes" id="UP001077662">
    <property type="component" value="Unassembled WGS sequence"/>
</dbReference>
<proteinExistence type="predicted"/>
<protein>
    <submittedName>
        <fullName evidence="1">Uncharacterized protein</fullName>
    </submittedName>
</protein>
<sequence>MNITNSFRTNPYNMKTTELLTIPKIEGSSKVNEGKIGIQQDSVEISSDAMKAYSLASGYDPEGPWQKMNVAGFRITYQIDKRRDEGILRVKVDSNLQKLIRDDIDNVYDLAKKLRKKYKSEMGETFGAGTGSVAAEIVCHAVPDKVARLGEKIASIIPGVGKDIIRALKSFRSHTDIADIGEDDRERFLMDYLGKNWDNINYIFG</sequence>